<evidence type="ECO:0000313" key="2">
    <source>
        <dbReference type="Proteomes" id="UP000319514"/>
    </source>
</evidence>
<sequence>MTLWGDTAAYTVAPGAPRPAVDTAHRGALLALVERLEMVSLEIPRRGPWPPEVAKAVTAMLPRRRRLSPRRRASVCTDLVPADSRELALAVAVVPYADYVVGITHDGTVAYDTVDQGTAPRFELTATELQAVQDYMTAQGVSPDLLVPDTRRDTHG</sequence>
<gene>
    <name evidence="1" type="ORF">FB474_3837</name>
</gene>
<keyword evidence="2" id="KW-1185">Reference proteome</keyword>
<accession>A0A542Z9R6</accession>
<evidence type="ECO:0000313" key="1">
    <source>
        <dbReference type="EMBL" id="TQL57065.1"/>
    </source>
</evidence>
<dbReference type="AlphaFoldDB" id="A0A542Z9R6"/>
<dbReference type="EMBL" id="VFOQ01000002">
    <property type="protein sequence ID" value="TQL57065.1"/>
    <property type="molecule type" value="Genomic_DNA"/>
</dbReference>
<name>A0A542Z9R6_9MICO</name>
<dbReference type="Proteomes" id="UP000319514">
    <property type="component" value="Unassembled WGS sequence"/>
</dbReference>
<protein>
    <submittedName>
        <fullName evidence="1">Uncharacterized protein</fullName>
    </submittedName>
</protein>
<reference evidence="1 2" key="1">
    <citation type="submission" date="2019-06" db="EMBL/GenBank/DDBJ databases">
        <title>Sequencing the genomes of 1000 actinobacteria strains.</title>
        <authorList>
            <person name="Klenk H.-P."/>
        </authorList>
    </citation>
    <scope>NUCLEOTIDE SEQUENCE [LARGE SCALE GENOMIC DNA]</scope>
    <source>
        <strain evidence="1 2">DSM 18082</strain>
    </source>
</reference>
<organism evidence="1 2">
    <name type="scientific">Oryzihumus leptocrescens</name>
    <dbReference type="NCBI Taxonomy" id="297536"/>
    <lineage>
        <taxon>Bacteria</taxon>
        <taxon>Bacillati</taxon>
        <taxon>Actinomycetota</taxon>
        <taxon>Actinomycetes</taxon>
        <taxon>Micrococcales</taxon>
        <taxon>Intrasporangiaceae</taxon>
        <taxon>Oryzihumus</taxon>
    </lineage>
</organism>
<proteinExistence type="predicted"/>
<comment type="caution">
    <text evidence="1">The sequence shown here is derived from an EMBL/GenBank/DDBJ whole genome shotgun (WGS) entry which is preliminary data.</text>
</comment>
<dbReference type="RefSeq" id="WP_141790399.1">
    <property type="nucleotide sequence ID" value="NZ_BAAAKX010000010.1"/>
</dbReference>